<dbReference type="AlphaFoldDB" id="A0A6C0H3F2"/>
<sequence>MQTRSNRLRKYAVVYEECLKKMRQEKIEVKSRSRRLKQKSPEVPNRRKASPVAKKELNTYQIFVREESRKSKYAGIPVQERMTAMAKEWKKVKNK</sequence>
<evidence type="ECO:0000256" key="1">
    <source>
        <dbReference type="SAM" id="MobiDB-lite"/>
    </source>
</evidence>
<proteinExistence type="predicted"/>
<dbReference type="Gene3D" id="1.10.30.10">
    <property type="entry name" value="High mobility group box domain"/>
    <property type="match status" value="1"/>
</dbReference>
<feature type="region of interest" description="Disordered" evidence="1">
    <location>
        <begin position="26"/>
        <end position="51"/>
    </location>
</feature>
<protein>
    <submittedName>
        <fullName evidence="2">Uncharacterized protein</fullName>
    </submittedName>
</protein>
<accession>A0A6C0H3F2</accession>
<reference evidence="2" key="1">
    <citation type="journal article" date="2020" name="Nature">
        <title>Giant virus diversity and host interactions through global metagenomics.</title>
        <authorList>
            <person name="Schulz F."/>
            <person name="Roux S."/>
            <person name="Paez-Espino D."/>
            <person name="Jungbluth S."/>
            <person name="Walsh D.A."/>
            <person name="Denef V.J."/>
            <person name="McMahon K.D."/>
            <person name="Konstantinidis K.T."/>
            <person name="Eloe-Fadrosh E.A."/>
            <person name="Kyrpides N.C."/>
            <person name="Woyke T."/>
        </authorList>
    </citation>
    <scope>NUCLEOTIDE SEQUENCE</scope>
    <source>
        <strain evidence="2">GVMAG-M-3300023179-62</strain>
    </source>
</reference>
<dbReference type="EMBL" id="MN739858">
    <property type="protein sequence ID" value="QHT74766.1"/>
    <property type="molecule type" value="Genomic_DNA"/>
</dbReference>
<evidence type="ECO:0000313" key="2">
    <source>
        <dbReference type="EMBL" id="QHT74766.1"/>
    </source>
</evidence>
<dbReference type="InterPro" id="IPR036910">
    <property type="entry name" value="HMG_box_dom_sf"/>
</dbReference>
<dbReference type="SUPFAM" id="SSF47095">
    <property type="entry name" value="HMG-box"/>
    <property type="match status" value="1"/>
</dbReference>
<organism evidence="2">
    <name type="scientific">viral metagenome</name>
    <dbReference type="NCBI Taxonomy" id="1070528"/>
    <lineage>
        <taxon>unclassified sequences</taxon>
        <taxon>metagenomes</taxon>
        <taxon>organismal metagenomes</taxon>
    </lineage>
</organism>
<name>A0A6C0H3F2_9ZZZZ</name>